<dbReference type="Gene3D" id="3.30.70.100">
    <property type="match status" value="1"/>
</dbReference>
<protein>
    <submittedName>
        <fullName evidence="2">Rhodanese-like domain-containing protein</fullName>
    </submittedName>
</protein>
<dbReference type="InterPro" id="IPR001763">
    <property type="entry name" value="Rhodanese-like_dom"/>
</dbReference>
<dbReference type="Proteomes" id="UP001379945">
    <property type="component" value="Unassembled WGS sequence"/>
</dbReference>
<organism evidence="2 3">
    <name type="scientific">Ideonella margarita</name>
    <dbReference type="NCBI Taxonomy" id="2984191"/>
    <lineage>
        <taxon>Bacteria</taxon>
        <taxon>Pseudomonadati</taxon>
        <taxon>Pseudomonadota</taxon>
        <taxon>Betaproteobacteria</taxon>
        <taxon>Burkholderiales</taxon>
        <taxon>Sphaerotilaceae</taxon>
        <taxon>Ideonella</taxon>
    </lineage>
</organism>
<dbReference type="InterPro" id="IPR040503">
    <property type="entry name" value="TRHO_N"/>
</dbReference>
<dbReference type="PANTHER" id="PTHR43268">
    <property type="entry name" value="THIOSULFATE SULFURTRANSFERASE/RHODANESE-LIKE DOMAIN-CONTAINING PROTEIN 2"/>
    <property type="match status" value="1"/>
</dbReference>
<dbReference type="PROSITE" id="PS50206">
    <property type="entry name" value="RHODANESE_3"/>
    <property type="match status" value="1"/>
</dbReference>
<dbReference type="CDD" id="cd01518">
    <property type="entry name" value="RHOD_YceA"/>
    <property type="match status" value="1"/>
</dbReference>
<name>A0ABU9C814_9BURK</name>
<dbReference type="InterPro" id="IPR020936">
    <property type="entry name" value="TrhO"/>
</dbReference>
<dbReference type="EMBL" id="JBBUTI010000006">
    <property type="protein sequence ID" value="MEK8046742.1"/>
    <property type="molecule type" value="Genomic_DNA"/>
</dbReference>
<evidence type="ECO:0000313" key="3">
    <source>
        <dbReference type="Proteomes" id="UP001379945"/>
    </source>
</evidence>
<gene>
    <name evidence="2" type="ORF">AACH00_10315</name>
</gene>
<feature type="domain" description="Rhodanese" evidence="1">
    <location>
        <begin position="126"/>
        <end position="221"/>
    </location>
</feature>
<sequence>MSSALIHTSFYRFTPLADPEAVARHLREICAHVQGSILVAPEGLSGVAAGTAEHIAAFEQALLNDAPFAGAFTGMAFKRSSCNTAPFARMKVHVKPEIVAFGVDGVTAVASDDTHVSPQAWRTLIQRDDVVVIDNRNSFEYRLGRFEGAIDPQVDNFRDFAQWVQARAPQWREQGKTVAMYCTGGIRCEKTSTWMQEQGLAVRQLQGGILNYFQSLPDAELDWQGECFVFDNRIAINTRMQETDTTARQVYDPASPDEAWRLTRALRLDAATDE</sequence>
<reference evidence="2 3" key="1">
    <citation type="submission" date="2024-04" db="EMBL/GenBank/DDBJ databases">
        <title>Novel species of the genus Ideonella isolated from streams.</title>
        <authorList>
            <person name="Lu H."/>
        </authorList>
    </citation>
    <scope>NUCLEOTIDE SEQUENCE [LARGE SCALE GENOMIC DNA]</scope>
    <source>
        <strain evidence="2 3">LYT19W</strain>
    </source>
</reference>
<dbReference type="Gene3D" id="3.40.250.10">
    <property type="entry name" value="Rhodanese-like domain"/>
    <property type="match status" value="1"/>
</dbReference>
<keyword evidence="3" id="KW-1185">Reference proteome</keyword>
<dbReference type="InterPro" id="IPR036873">
    <property type="entry name" value="Rhodanese-like_dom_sf"/>
</dbReference>
<comment type="caution">
    <text evidence="2">The sequence shown here is derived from an EMBL/GenBank/DDBJ whole genome shotgun (WGS) entry which is preliminary data.</text>
</comment>
<proteinExistence type="predicted"/>
<evidence type="ECO:0000313" key="2">
    <source>
        <dbReference type="EMBL" id="MEK8046742.1"/>
    </source>
</evidence>
<dbReference type="Pfam" id="PF17773">
    <property type="entry name" value="UPF0176_N"/>
    <property type="match status" value="1"/>
</dbReference>
<dbReference type="RefSeq" id="WP_341399039.1">
    <property type="nucleotide sequence ID" value="NZ_JBBUTI010000006.1"/>
</dbReference>
<dbReference type="Pfam" id="PF00581">
    <property type="entry name" value="Rhodanese"/>
    <property type="match status" value="1"/>
</dbReference>
<accession>A0ABU9C814</accession>
<evidence type="ECO:0000259" key="1">
    <source>
        <dbReference type="PROSITE" id="PS50206"/>
    </source>
</evidence>
<dbReference type="PANTHER" id="PTHR43268:SF6">
    <property type="entry name" value="THIOSULFATE SULFURTRANSFERASE_RHODANESE-LIKE DOMAIN-CONTAINING PROTEIN 2"/>
    <property type="match status" value="1"/>
</dbReference>
<dbReference type="SUPFAM" id="SSF52821">
    <property type="entry name" value="Rhodanese/Cell cycle control phosphatase"/>
    <property type="match status" value="1"/>
</dbReference>
<dbReference type="SMART" id="SM00450">
    <property type="entry name" value="RHOD"/>
    <property type="match status" value="1"/>
</dbReference>